<dbReference type="InterPro" id="IPR036291">
    <property type="entry name" value="NAD(P)-bd_dom_sf"/>
</dbReference>
<organism evidence="2 3">
    <name type="scientific">Naasia lichenicola</name>
    <dbReference type="NCBI Taxonomy" id="2565933"/>
    <lineage>
        <taxon>Bacteria</taxon>
        <taxon>Bacillati</taxon>
        <taxon>Actinomycetota</taxon>
        <taxon>Actinomycetes</taxon>
        <taxon>Micrococcales</taxon>
        <taxon>Microbacteriaceae</taxon>
        <taxon>Naasia</taxon>
    </lineage>
</organism>
<keyword evidence="3" id="KW-1185">Reference proteome</keyword>
<gene>
    <name evidence="2" type="ORF">E6C64_03490</name>
</gene>
<accession>A0A4V3WTV6</accession>
<dbReference type="Proteomes" id="UP000309133">
    <property type="component" value="Unassembled WGS sequence"/>
</dbReference>
<dbReference type="RefSeq" id="WP_136426199.1">
    <property type="nucleotide sequence ID" value="NZ_SSSM01000001.1"/>
</dbReference>
<name>A0A4V3WTV6_9MICO</name>
<dbReference type="AlphaFoldDB" id="A0A4V3WTV6"/>
<dbReference type="Pfam" id="PF13460">
    <property type="entry name" value="NAD_binding_10"/>
    <property type="match status" value="1"/>
</dbReference>
<evidence type="ECO:0000313" key="2">
    <source>
        <dbReference type="EMBL" id="THG33417.1"/>
    </source>
</evidence>
<feature type="domain" description="NAD(P)-binding" evidence="1">
    <location>
        <begin position="7"/>
        <end position="151"/>
    </location>
</feature>
<dbReference type="PANTHER" id="PTHR12126">
    <property type="entry name" value="NADH-UBIQUINONE OXIDOREDUCTASE 39 KDA SUBUNIT-RELATED"/>
    <property type="match status" value="1"/>
</dbReference>
<dbReference type="OrthoDB" id="9771302at2"/>
<protein>
    <submittedName>
        <fullName evidence="2">3-beta hydroxysteroid dehydrogenase</fullName>
    </submittedName>
</protein>
<dbReference type="InterPro" id="IPR016040">
    <property type="entry name" value="NAD(P)-bd_dom"/>
</dbReference>
<sequence length="256" mass="26807">MRIAIAGGTGTVGRHIVSAVRAQGDEPVVLSRARGVDIESGAGLEKALAGVDAVIDAYGPATSSAVESMRRFRAATDHLLAAERSSGVRHHVALSIVGARQIDAGYYRGKRVQEDLVSSSYPSSGVGWSILRTTQFHEFAQQMVGRMSFGPLVAVPTMLAQPVAASEVAAALASLAAGPPRGLAPDFAGPRVERMPDMVRRYLSAIGRPAVVVPVALPGRFGRSLRDGSLLPAADAVLGTVAFDDWRRTVRSVGSI</sequence>
<dbReference type="PANTHER" id="PTHR12126:SF11">
    <property type="entry name" value="NADH DEHYDROGENASE [UBIQUINONE] 1 ALPHA SUBCOMPLEX SUBUNIT 9, MITOCHONDRIAL"/>
    <property type="match status" value="1"/>
</dbReference>
<dbReference type="Gene3D" id="3.40.50.720">
    <property type="entry name" value="NAD(P)-binding Rossmann-like Domain"/>
    <property type="match status" value="1"/>
</dbReference>
<evidence type="ECO:0000313" key="3">
    <source>
        <dbReference type="Proteomes" id="UP000309133"/>
    </source>
</evidence>
<dbReference type="InterPro" id="IPR051207">
    <property type="entry name" value="ComplexI_NDUFA9_subunit"/>
</dbReference>
<evidence type="ECO:0000259" key="1">
    <source>
        <dbReference type="Pfam" id="PF13460"/>
    </source>
</evidence>
<comment type="caution">
    <text evidence="2">The sequence shown here is derived from an EMBL/GenBank/DDBJ whole genome shotgun (WGS) entry which is preliminary data.</text>
</comment>
<dbReference type="SUPFAM" id="SSF51735">
    <property type="entry name" value="NAD(P)-binding Rossmann-fold domains"/>
    <property type="match status" value="1"/>
</dbReference>
<dbReference type="EMBL" id="SSSM01000001">
    <property type="protein sequence ID" value="THG33417.1"/>
    <property type="molecule type" value="Genomic_DNA"/>
</dbReference>
<proteinExistence type="predicted"/>
<dbReference type="GO" id="GO:0044877">
    <property type="term" value="F:protein-containing complex binding"/>
    <property type="evidence" value="ECO:0007669"/>
    <property type="project" value="TreeGrafter"/>
</dbReference>
<reference evidence="2 3" key="1">
    <citation type="submission" date="2019-04" db="EMBL/GenBank/DDBJ databases">
        <authorList>
            <person name="Jiang L."/>
        </authorList>
    </citation>
    <scope>NUCLEOTIDE SEQUENCE [LARGE SCALE GENOMIC DNA]</scope>
    <source>
        <strain evidence="2 3">YIM 131853</strain>
    </source>
</reference>